<accession>A0A914VC42</accession>
<sequence>PCDFSQAHLEGKAADFLASVQERQTAYLFIVITTVNLPPHI</sequence>
<evidence type="ECO:0000313" key="1">
    <source>
        <dbReference type="Proteomes" id="UP000887566"/>
    </source>
</evidence>
<dbReference type="AlphaFoldDB" id="A0A914VC42"/>
<dbReference type="Proteomes" id="UP000887566">
    <property type="component" value="Unplaced"/>
</dbReference>
<proteinExistence type="predicted"/>
<keyword evidence="1" id="KW-1185">Reference proteome</keyword>
<evidence type="ECO:0000313" key="2">
    <source>
        <dbReference type="WBParaSite" id="PSAMB.scaffold18024size1010.g37469.t1"/>
    </source>
</evidence>
<reference evidence="2" key="1">
    <citation type="submission" date="2022-11" db="UniProtKB">
        <authorList>
            <consortium name="WormBaseParasite"/>
        </authorList>
    </citation>
    <scope>IDENTIFICATION</scope>
</reference>
<dbReference type="WBParaSite" id="PSAMB.scaffold18024size1010.g37469.t1">
    <property type="protein sequence ID" value="PSAMB.scaffold18024size1010.g37469.t1"/>
    <property type="gene ID" value="PSAMB.scaffold18024size1010.g37469"/>
</dbReference>
<name>A0A914VC42_9BILA</name>
<organism evidence="1 2">
    <name type="scientific">Plectus sambesii</name>
    <dbReference type="NCBI Taxonomy" id="2011161"/>
    <lineage>
        <taxon>Eukaryota</taxon>
        <taxon>Metazoa</taxon>
        <taxon>Ecdysozoa</taxon>
        <taxon>Nematoda</taxon>
        <taxon>Chromadorea</taxon>
        <taxon>Plectida</taxon>
        <taxon>Plectina</taxon>
        <taxon>Plectoidea</taxon>
        <taxon>Plectidae</taxon>
        <taxon>Plectus</taxon>
    </lineage>
</organism>
<protein>
    <submittedName>
        <fullName evidence="2">Uncharacterized protein</fullName>
    </submittedName>
</protein>